<dbReference type="CDD" id="cd00096">
    <property type="entry name" value="Ig"/>
    <property type="match status" value="1"/>
</dbReference>
<keyword evidence="10" id="KW-0732">Signal</keyword>
<feature type="transmembrane region" description="Helical" evidence="9">
    <location>
        <begin position="548"/>
        <end position="571"/>
    </location>
</feature>
<evidence type="ECO:0000259" key="11">
    <source>
        <dbReference type="PROSITE" id="PS50835"/>
    </source>
</evidence>
<evidence type="ECO:0000313" key="12">
    <source>
        <dbReference type="EMBL" id="KAJ8256926.1"/>
    </source>
</evidence>
<dbReference type="AlphaFoldDB" id="A0A9Q1D332"/>
<feature type="chain" id="PRO_5040212390" description="Ig-like domain-containing protein" evidence="10">
    <location>
        <begin position="25"/>
        <end position="633"/>
    </location>
</feature>
<dbReference type="InterPro" id="IPR013783">
    <property type="entry name" value="Ig-like_fold"/>
</dbReference>
<protein>
    <recommendedName>
        <fullName evidence="11">Ig-like domain-containing protein</fullName>
    </recommendedName>
</protein>
<keyword evidence="8" id="KW-0393">Immunoglobulin domain</keyword>
<dbReference type="InterPro" id="IPR003599">
    <property type="entry name" value="Ig_sub"/>
</dbReference>
<feature type="signal peptide" evidence="10">
    <location>
        <begin position="1"/>
        <end position="24"/>
    </location>
</feature>
<dbReference type="InterPro" id="IPR013162">
    <property type="entry name" value="CD80_C2-set"/>
</dbReference>
<dbReference type="SUPFAM" id="SSF48726">
    <property type="entry name" value="Immunoglobulin"/>
    <property type="match status" value="5"/>
</dbReference>
<dbReference type="InterPro" id="IPR013106">
    <property type="entry name" value="Ig_V-set"/>
</dbReference>
<dbReference type="OrthoDB" id="6431884at2759"/>
<dbReference type="PROSITE" id="PS50835">
    <property type="entry name" value="IG_LIKE"/>
    <property type="match status" value="5"/>
</dbReference>
<gene>
    <name evidence="12" type="ORF">COCON_G00190780</name>
</gene>
<dbReference type="Pfam" id="PF07686">
    <property type="entry name" value="V-set"/>
    <property type="match status" value="1"/>
</dbReference>
<keyword evidence="7" id="KW-0325">Glycoprotein</keyword>
<dbReference type="PANTHER" id="PTHR11973">
    <property type="entry name" value="CELL SURFACE GLYCOPROTEIN MUC18-RELATED"/>
    <property type="match status" value="1"/>
</dbReference>
<dbReference type="Pfam" id="PF13927">
    <property type="entry name" value="Ig_3"/>
    <property type="match status" value="2"/>
</dbReference>
<dbReference type="PANTHER" id="PTHR11973:SF18">
    <property type="entry name" value="CELL SURFACE GLYCOPROTEIN MUC18"/>
    <property type="match status" value="1"/>
</dbReference>
<comment type="caution">
    <text evidence="12">The sequence shown here is derived from an EMBL/GenBank/DDBJ whole genome shotgun (WGS) entry which is preliminary data.</text>
</comment>
<dbReference type="InterPro" id="IPR051116">
    <property type="entry name" value="Surface_Rcpt/Adhesion_Mol"/>
</dbReference>
<evidence type="ECO:0000256" key="3">
    <source>
        <dbReference type="ARBA" id="ARBA00022737"/>
    </source>
</evidence>
<feature type="domain" description="Ig-like" evidence="11">
    <location>
        <begin position="149"/>
        <end position="255"/>
    </location>
</feature>
<feature type="domain" description="Ig-like" evidence="11">
    <location>
        <begin position="24"/>
        <end position="144"/>
    </location>
</feature>
<evidence type="ECO:0000256" key="2">
    <source>
        <dbReference type="ARBA" id="ARBA00022692"/>
    </source>
</evidence>
<evidence type="ECO:0000313" key="13">
    <source>
        <dbReference type="Proteomes" id="UP001152803"/>
    </source>
</evidence>
<evidence type="ECO:0000256" key="9">
    <source>
        <dbReference type="SAM" id="Phobius"/>
    </source>
</evidence>
<name>A0A9Q1D332_CONCO</name>
<evidence type="ECO:0000256" key="5">
    <source>
        <dbReference type="ARBA" id="ARBA00023136"/>
    </source>
</evidence>
<evidence type="ECO:0000256" key="10">
    <source>
        <dbReference type="SAM" id="SignalP"/>
    </source>
</evidence>
<keyword evidence="2 9" id="KW-0812">Transmembrane</keyword>
<dbReference type="EMBL" id="JAFJMO010000014">
    <property type="protein sequence ID" value="KAJ8256926.1"/>
    <property type="molecule type" value="Genomic_DNA"/>
</dbReference>
<feature type="domain" description="Ig-like" evidence="11">
    <location>
        <begin position="262"/>
        <end position="343"/>
    </location>
</feature>
<evidence type="ECO:0000256" key="6">
    <source>
        <dbReference type="ARBA" id="ARBA00023157"/>
    </source>
</evidence>
<dbReference type="SMART" id="SM00408">
    <property type="entry name" value="IGc2"/>
    <property type="match status" value="3"/>
</dbReference>
<keyword evidence="4 9" id="KW-1133">Transmembrane helix</keyword>
<feature type="domain" description="Ig-like" evidence="11">
    <location>
        <begin position="440"/>
        <end position="520"/>
    </location>
</feature>
<sequence>MAFQKRAFIFAALCAFLATWQVWAHVAVDMDAVVKVDSGSRAEIPCRCVFSDQPSVVIVQWFFVKGNTGRRQRIHYSNGTAEIVDSDTDFEGRINVSRSKASGSEHGEDISLVVRDIQLADMGGYICQVNAMSEGNKEGTTQLRVFVPPDSIHIHGVHSGISVTSAEPSKIAECEVRNSYPKPNITWYRDVTPLRNVEDRVTISDLETQESSGLFTVQSELQLTVNKEDKDVFFYCEVNYHVSSGASMKESKHINITVYYPPTTVTLKQISPDIGTKEGDTVKIQCDSDGFPPPELSFKRGEKELGSSMGLLVLHNVTRADSGEYKCAALDYDTFLETVGTINIEVHHLDHAVMRPKEKVVVQGEDTMATCNAQASLPTRTVWFKNGVFVSEGHTLVLENVTFKSAGEYICEVSVPTLSELQVNGSTLIIVEGAPEIRDPEAIVMEESLKKSVNLSCEAWGYPKPTITWTHDGGQNWHESNRDTPNGAQSVVTFTVTSDLTASCNATNDIGTISKSFNIKAIPLTTSSTKAVTISPVPKKGKKEGSGVIIAVIIICILLLAILGSVMYFLYKKGKLPCGRSGKQNITSEKSSKDDIITEMKSEKSEEAVLLQGVNGEKKSLNDQGEQYMDVEK</sequence>
<dbReference type="InterPro" id="IPR036179">
    <property type="entry name" value="Ig-like_dom_sf"/>
</dbReference>
<keyword evidence="13" id="KW-1185">Reference proteome</keyword>
<evidence type="ECO:0000256" key="7">
    <source>
        <dbReference type="ARBA" id="ARBA00023180"/>
    </source>
</evidence>
<proteinExistence type="predicted"/>
<dbReference type="Proteomes" id="UP001152803">
    <property type="component" value="Unassembled WGS sequence"/>
</dbReference>
<keyword evidence="5 9" id="KW-0472">Membrane</keyword>
<reference evidence="12" key="1">
    <citation type="journal article" date="2023" name="Science">
        <title>Genome structures resolve the early diversification of teleost fishes.</title>
        <authorList>
            <person name="Parey E."/>
            <person name="Louis A."/>
            <person name="Montfort J."/>
            <person name="Bouchez O."/>
            <person name="Roques C."/>
            <person name="Iampietro C."/>
            <person name="Lluch J."/>
            <person name="Castinel A."/>
            <person name="Donnadieu C."/>
            <person name="Desvignes T."/>
            <person name="Floi Bucao C."/>
            <person name="Jouanno E."/>
            <person name="Wen M."/>
            <person name="Mejri S."/>
            <person name="Dirks R."/>
            <person name="Jansen H."/>
            <person name="Henkel C."/>
            <person name="Chen W.J."/>
            <person name="Zahm M."/>
            <person name="Cabau C."/>
            <person name="Klopp C."/>
            <person name="Thompson A.W."/>
            <person name="Robinson-Rechavi M."/>
            <person name="Braasch I."/>
            <person name="Lecointre G."/>
            <person name="Bobe J."/>
            <person name="Postlethwait J.H."/>
            <person name="Berthelot C."/>
            <person name="Roest Crollius H."/>
            <person name="Guiguen Y."/>
        </authorList>
    </citation>
    <scope>NUCLEOTIDE SEQUENCE</scope>
    <source>
        <strain evidence="12">Concon-B</strain>
    </source>
</reference>
<dbReference type="InterPro" id="IPR003598">
    <property type="entry name" value="Ig_sub2"/>
</dbReference>
<accession>A0A9Q1D332</accession>
<dbReference type="SMART" id="SM00409">
    <property type="entry name" value="IG"/>
    <property type="match status" value="5"/>
</dbReference>
<keyword evidence="6" id="KW-1015">Disulfide bond</keyword>
<evidence type="ECO:0000256" key="4">
    <source>
        <dbReference type="ARBA" id="ARBA00022989"/>
    </source>
</evidence>
<dbReference type="Pfam" id="PF08205">
    <property type="entry name" value="C2-set_2"/>
    <property type="match status" value="1"/>
</dbReference>
<dbReference type="InterPro" id="IPR007110">
    <property type="entry name" value="Ig-like_dom"/>
</dbReference>
<evidence type="ECO:0000256" key="8">
    <source>
        <dbReference type="ARBA" id="ARBA00023319"/>
    </source>
</evidence>
<dbReference type="GO" id="GO:0005886">
    <property type="term" value="C:plasma membrane"/>
    <property type="evidence" value="ECO:0007669"/>
    <property type="project" value="TreeGrafter"/>
</dbReference>
<feature type="domain" description="Ig-like" evidence="11">
    <location>
        <begin position="350"/>
        <end position="424"/>
    </location>
</feature>
<keyword evidence="3" id="KW-0677">Repeat</keyword>
<dbReference type="Gene3D" id="2.60.40.10">
    <property type="entry name" value="Immunoglobulins"/>
    <property type="match status" value="5"/>
</dbReference>
<dbReference type="Pfam" id="PF13895">
    <property type="entry name" value="Ig_2"/>
    <property type="match status" value="1"/>
</dbReference>
<dbReference type="GO" id="GO:0005055">
    <property type="term" value="F:laminin receptor activity"/>
    <property type="evidence" value="ECO:0007669"/>
    <property type="project" value="TreeGrafter"/>
</dbReference>
<comment type="subcellular location">
    <subcellularLocation>
        <location evidence="1">Membrane</location>
        <topology evidence="1">Single-pass type I membrane protein</topology>
    </subcellularLocation>
</comment>
<evidence type="ECO:0000256" key="1">
    <source>
        <dbReference type="ARBA" id="ARBA00004479"/>
    </source>
</evidence>
<organism evidence="12 13">
    <name type="scientific">Conger conger</name>
    <name type="common">Conger eel</name>
    <name type="synonym">Muraena conger</name>
    <dbReference type="NCBI Taxonomy" id="82655"/>
    <lineage>
        <taxon>Eukaryota</taxon>
        <taxon>Metazoa</taxon>
        <taxon>Chordata</taxon>
        <taxon>Craniata</taxon>
        <taxon>Vertebrata</taxon>
        <taxon>Euteleostomi</taxon>
        <taxon>Actinopterygii</taxon>
        <taxon>Neopterygii</taxon>
        <taxon>Teleostei</taxon>
        <taxon>Anguilliformes</taxon>
        <taxon>Congridae</taxon>
        <taxon>Conger</taxon>
    </lineage>
</organism>